<dbReference type="PaxDb" id="6945-B7P9D9"/>
<dbReference type="HOGENOM" id="CLU_2284432_0_0_1"/>
<dbReference type="EMBL" id="DS662727">
    <property type="protein sequence ID" value="EEC03211.1"/>
    <property type="molecule type" value="Genomic_DNA"/>
</dbReference>
<dbReference type="VEuPathDB" id="VectorBase:ISCW002524"/>
<feature type="region of interest" description="Disordered" evidence="1">
    <location>
        <begin position="76"/>
        <end position="102"/>
    </location>
</feature>
<reference evidence="3 5" key="1">
    <citation type="submission" date="2008-03" db="EMBL/GenBank/DDBJ databases">
        <title>Annotation of Ixodes scapularis.</title>
        <authorList>
            <consortium name="Ixodes scapularis Genome Project Consortium"/>
            <person name="Caler E."/>
            <person name="Hannick L.I."/>
            <person name="Bidwell S."/>
            <person name="Joardar V."/>
            <person name="Thiagarajan M."/>
            <person name="Amedeo P."/>
            <person name="Galinsky K.J."/>
            <person name="Schobel S."/>
            <person name="Inman J."/>
            <person name="Hostetler J."/>
            <person name="Miller J."/>
            <person name="Hammond M."/>
            <person name="Megy K."/>
            <person name="Lawson D."/>
            <person name="Kodira C."/>
            <person name="Sutton G."/>
            <person name="Meyer J."/>
            <person name="Hill C.A."/>
            <person name="Birren B."/>
            <person name="Nene V."/>
            <person name="Collins F."/>
            <person name="Alarcon-Chaidez F."/>
            <person name="Wikel S."/>
            <person name="Strausberg R."/>
        </authorList>
    </citation>
    <scope>NUCLEOTIDE SEQUENCE [LARGE SCALE GENOMIC DNA]</scope>
    <source>
        <strain evidence="5">Wikel</strain>
        <strain evidence="3">Wikel colony</strain>
    </source>
</reference>
<evidence type="ECO:0000313" key="5">
    <source>
        <dbReference type="Proteomes" id="UP000001555"/>
    </source>
</evidence>
<dbReference type="InParanoid" id="B7P9D9"/>
<evidence type="ECO:0000256" key="2">
    <source>
        <dbReference type="SAM" id="Phobius"/>
    </source>
</evidence>
<keyword evidence="5" id="KW-1185">Reference proteome</keyword>
<dbReference type="EMBL" id="ABJB010238817">
    <property type="status" value="NOT_ANNOTATED_CDS"/>
    <property type="molecule type" value="Genomic_DNA"/>
</dbReference>
<keyword evidence="2" id="KW-0812">Transmembrane</keyword>
<dbReference type="EnsemblMetazoa" id="ISCW002524-RA">
    <property type="protein sequence ID" value="ISCW002524-PA"/>
    <property type="gene ID" value="ISCW002524"/>
</dbReference>
<reference evidence="4" key="2">
    <citation type="submission" date="2020-05" db="UniProtKB">
        <authorList>
            <consortium name="EnsemblMetazoa"/>
        </authorList>
    </citation>
    <scope>IDENTIFICATION</scope>
    <source>
        <strain evidence="4">wikel</strain>
    </source>
</reference>
<evidence type="ECO:0000313" key="4">
    <source>
        <dbReference type="EnsemblMetazoa" id="ISCW002524-PA"/>
    </source>
</evidence>
<evidence type="ECO:0000313" key="3">
    <source>
        <dbReference type="EMBL" id="EEC03211.1"/>
    </source>
</evidence>
<dbReference type="EMBL" id="ABJB010622852">
    <property type="status" value="NOT_ANNOTATED_CDS"/>
    <property type="molecule type" value="Genomic_DNA"/>
</dbReference>
<dbReference type="Proteomes" id="UP000001555">
    <property type="component" value="Unassembled WGS sequence"/>
</dbReference>
<proteinExistence type="predicted"/>
<feature type="transmembrane region" description="Helical" evidence="2">
    <location>
        <begin position="41"/>
        <end position="61"/>
    </location>
</feature>
<protein>
    <submittedName>
        <fullName evidence="3 4">Uncharacterized protein</fullName>
    </submittedName>
</protein>
<feature type="non-terminal residue" evidence="3">
    <location>
        <position position="1"/>
    </location>
</feature>
<dbReference type="EMBL" id="ABJB011043375">
    <property type="status" value="NOT_ANNOTATED_CDS"/>
    <property type="molecule type" value="Genomic_DNA"/>
</dbReference>
<sequence>LTHFFRQLPHREAVPFSANYCAKHAPDTFFFFYPYSFRSGVLLLLSYFYKLHLYIYIYIYIYKNIYIPLSQTWQSRTGRRRTPKPPPSPPTRPGASLVRGAS</sequence>
<accession>B7P9D9</accession>
<keyword evidence="2" id="KW-1133">Transmembrane helix</keyword>
<name>B7P9D9_IXOSC</name>
<dbReference type="AlphaFoldDB" id="B7P9D9"/>
<dbReference type="EMBL" id="ABJB010364769">
    <property type="status" value="NOT_ANNOTATED_CDS"/>
    <property type="molecule type" value="Genomic_DNA"/>
</dbReference>
<gene>
    <name evidence="3" type="ORF">IscW_ISCW002524</name>
</gene>
<evidence type="ECO:0000256" key="1">
    <source>
        <dbReference type="SAM" id="MobiDB-lite"/>
    </source>
</evidence>
<dbReference type="EMBL" id="ABJB010789274">
    <property type="status" value="NOT_ANNOTATED_CDS"/>
    <property type="molecule type" value="Genomic_DNA"/>
</dbReference>
<keyword evidence="2" id="KW-0472">Membrane</keyword>
<organism>
    <name type="scientific">Ixodes scapularis</name>
    <name type="common">Black-legged tick</name>
    <name type="synonym">Deer tick</name>
    <dbReference type="NCBI Taxonomy" id="6945"/>
    <lineage>
        <taxon>Eukaryota</taxon>
        <taxon>Metazoa</taxon>
        <taxon>Ecdysozoa</taxon>
        <taxon>Arthropoda</taxon>
        <taxon>Chelicerata</taxon>
        <taxon>Arachnida</taxon>
        <taxon>Acari</taxon>
        <taxon>Parasitiformes</taxon>
        <taxon>Ixodida</taxon>
        <taxon>Ixodoidea</taxon>
        <taxon>Ixodidae</taxon>
        <taxon>Ixodinae</taxon>
        <taxon>Ixodes</taxon>
    </lineage>
</organism>